<dbReference type="EMBL" id="MTSE01000008">
    <property type="protein sequence ID" value="OUJ72908.1"/>
    <property type="molecule type" value="Genomic_DNA"/>
</dbReference>
<sequence length="174" mass="19597">MKQPTVWLYYACLLGLFCLLKVAYIQASSTDLYMLLAPTNYLVELTLGSTSVFEPTVGFVHPSLHISIDKSCSGFNFWAMCWLMLSVAAVQQRLRLLLPVLLALPLVSYALALLINTSRILTAILLRRMLPSTQHYEWLHQAEGAVLYLFSLVLIYLGFVAMCSYLHTRYAPSA</sequence>
<dbReference type="NCBIfam" id="TIGR04178">
    <property type="entry name" value="exo_archaeo"/>
    <property type="match status" value="1"/>
</dbReference>
<gene>
    <name evidence="9" type="ORF">BXP70_16545</name>
</gene>
<keyword evidence="7 8" id="KW-0472">Membrane</keyword>
<keyword evidence="3" id="KW-0645">Protease</keyword>
<evidence type="ECO:0000256" key="8">
    <source>
        <dbReference type="SAM" id="Phobius"/>
    </source>
</evidence>
<dbReference type="InterPro" id="IPR019127">
    <property type="entry name" value="Exosortase"/>
</dbReference>
<name>A0A243WDK8_9BACT</name>
<feature type="transmembrane region" description="Helical" evidence="8">
    <location>
        <begin position="6"/>
        <end position="25"/>
    </location>
</feature>
<evidence type="ECO:0000256" key="4">
    <source>
        <dbReference type="ARBA" id="ARBA00022692"/>
    </source>
</evidence>
<evidence type="ECO:0000256" key="6">
    <source>
        <dbReference type="ARBA" id="ARBA00022989"/>
    </source>
</evidence>
<dbReference type="InterPro" id="IPR026392">
    <property type="entry name" value="Exo/Archaeosortase_dom"/>
</dbReference>
<accession>A0A243WDK8</accession>
<keyword evidence="2" id="KW-1003">Cell membrane</keyword>
<evidence type="ECO:0000256" key="7">
    <source>
        <dbReference type="ARBA" id="ARBA00023136"/>
    </source>
</evidence>
<dbReference type="RefSeq" id="WP_086595201.1">
    <property type="nucleotide sequence ID" value="NZ_MTSE01000008.1"/>
</dbReference>
<dbReference type="GO" id="GO:0008233">
    <property type="term" value="F:peptidase activity"/>
    <property type="evidence" value="ECO:0007669"/>
    <property type="project" value="UniProtKB-KW"/>
</dbReference>
<evidence type="ECO:0000256" key="2">
    <source>
        <dbReference type="ARBA" id="ARBA00022475"/>
    </source>
</evidence>
<evidence type="ECO:0000256" key="3">
    <source>
        <dbReference type="ARBA" id="ARBA00022670"/>
    </source>
</evidence>
<feature type="transmembrane region" description="Helical" evidence="8">
    <location>
        <begin position="97"/>
        <end position="125"/>
    </location>
</feature>
<proteinExistence type="predicted"/>
<comment type="caution">
    <text evidence="9">The sequence shown here is derived from an EMBL/GenBank/DDBJ whole genome shotgun (WGS) entry which is preliminary data.</text>
</comment>
<dbReference type="GO" id="GO:0005886">
    <property type="term" value="C:plasma membrane"/>
    <property type="evidence" value="ECO:0007669"/>
    <property type="project" value="UniProtKB-SubCell"/>
</dbReference>
<feature type="transmembrane region" description="Helical" evidence="8">
    <location>
        <begin position="73"/>
        <end position="90"/>
    </location>
</feature>
<dbReference type="NCBIfam" id="TIGR04287">
    <property type="entry name" value="exosort_XrtK"/>
    <property type="match status" value="1"/>
</dbReference>
<feature type="transmembrane region" description="Helical" evidence="8">
    <location>
        <begin position="145"/>
        <end position="166"/>
    </location>
</feature>
<keyword evidence="5" id="KW-0378">Hydrolase</keyword>
<dbReference type="GO" id="GO:0006508">
    <property type="term" value="P:proteolysis"/>
    <property type="evidence" value="ECO:0007669"/>
    <property type="project" value="UniProtKB-KW"/>
</dbReference>
<keyword evidence="6 8" id="KW-1133">Transmembrane helix</keyword>
<dbReference type="Proteomes" id="UP000194873">
    <property type="component" value="Unassembled WGS sequence"/>
</dbReference>
<dbReference type="OrthoDB" id="771658at2"/>
<keyword evidence="10" id="KW-1185">Reference proteome</keyword>
<organism evidence="9 10">
    <name type="scientific">Hymenobacter crusticola</name>
    <dbReference type="NCBI Taxonomy" id="1770526"/>
    <lineage>
        <taxon>Bacteria</taxon>
        <taxon>Pseudomonadati</taxon>
        <taxon>Bacteroidota</taxon>
        <taxon>Cytophagia</taxon>
        <taxon>Cytophagales</taxon>
        <taxon>Hymenobacteraceae</taxon>
        <taxon>Hymenobacter</taxon>
    </lineage>
</organism>
<evidence type="ECO:0000256" key="5">
    <source>
        <dbReference type="ARBA" id="ARBA00022801"/>
    </source>
</evidence>
<evidence type="ECO:0000313" key="9">
    <source>
        <dbReference type="EMBL" id="OUJ72908.1"/>
    </source>
</evidence>
<dbReference type="InterPro" id="IPR027551">
    <property type="entry name" value="Exosort_XrtK"/>
</dbReference>
<dbReference type="Pfam" id="PF09721">
    <property type="entry name" value="Exosortase_EpsH"/>
    <property type="match status" value="1"/>
</dbReference>
<protein>
    <submittedName>
        <fullName evidence="9">Exosortase K</fullName>
    </submittedName>
</protein>
<keyword evidence="4 8" id="KW-0812">Transmembrane</keyword>
<reference evidence="9 10" key="1">
    <citation type="submission" date="2017-01" db="EMBL/GenBank/DDBJ databases">
        <title>A new Hymenobacter.</title>
        <authorList>
            <person name="Liang Y."/>
            <person name="Feng F."/>
        </authorList>
    </citation>
    <scope>NUCLEOTIDE SEQUENCE [LARGE SCALE GENOMIC DNA]</scope>
    <source>
        <strain evidence="9">MIMBbqt21</strain>
    </source>
</reference>
<evidence type="ECO:0000313" key="10">
    <source>
        <dbReference type="Proteomes" id="UP000194873"/>
    </source>
</evidence>
<comment type="subcellular location">
    <subcellularLocation>
        <location evidence="1">Cell membrane</location>
        <topology evidence="1">Multi-pass membrane protein</topology>
    </subcellularLocation>
</comment>
<evidence type="ECO:0000256" key="1">
    <source>
        <dbReference type="ARBA" id="ARBA00004651"/>
    </source>
</evidence>
<dbReference type="AlphaFoldDB" id="A0A243WDK8"/>